<accession>A0A0Q3NAL0</accession>
<name>A0A0Q3NAL0_BRADI</name>
<feature type="region of interest" description="Disordered" evidence="1">
    <location>
        <begin position="70"/>
        <end position="97"/>
    </location>
</feature>
<feature type="compositionally biased region" description="Basic residues" evidence="1">
    <location>
        <begin position="83"/>
        <end position="94"/>
    </location>
</feature>
<reference evidence="2" key="2">
    <citation type="submission" date="2017-06" db="EMBL/GenBank/DDBJ databases">
        <title>WGS assembly of Brachypodium distachyon.</title>
        <authorList>
            <consortium name="The International Brachypodium Initiative"/>
            <person name="Lucas S."/>
            <person name="Harmon-Smith M."/>
            <person name="Lail K."/>
            <person name="Tice H."/>
            <person name="Grimwood J."/>
            <person name="Bruce D."/>
            <person name="Barry K."/>
            <person name="Shu S."/>
            <person name="Lindquist E."/>
            <person name="Wang M."/>
            <person name="Pitluck S."/>
            <person name="Vogel J.P."/>
            <person name="Garvin D.F."/>
            <person name="Mockler T.C."/>
            <person name="Schmutz J."/>
            <person name="Rokhsar D."/>
            <person name="Bevan M.W."/>
        </authorList>
    </citation>
    <scope>NUCLEOTIDE SEQUENCE</scope>
    <source>
        <strain evidence="2">Bd21</strain>
    </source>
</reference>
<organism evidence="2">
    <name type="scientific">Brachypodium distachyon</name>
    <name type="common">Purple false brome</name>
    <name type="synonym">Trachynia distachya</name>
    <dbReference type="NCBI Taxonomy" id="15368"/>
    <lineage>
        <taxon>Eukaryota</taxon>
        <taxon>Viridiplantae</taxon>
        <taxon>Streptophyta</taxon>
        <taxon>Embryophyta</taxon>
        <taxon>Tracheophyta</taxon>
        <taxon>Spermatophyta</taxon>
        <taxon>Magnoliopsida</taxon>
        <taxon>Liliopsida</taxon>
        <taxon>Poales</taxon>
        <taxon>Poaceae</taxon>
        <taxon>BOP clade</taxon>
        <taxon>Pooideae</taxon>
        <taxon>Stipodae</taxon>
        <taxon>Brachypodieae</taxon>
        <taxon>Brachypodium</taxon>
    </lineage>
</organism>
<dbReference type="EMBL" id="CM000880">
    <property type="protein sequence ID" value="KQK13782.1"/>
    <property type="molecule type" value="Genomic_DNA"/>
</dbReference>
<proteinExistence type="predicted"/>
<dbReference type="Proteomes" id="UP000008810">
    <property type="component" value="Chromosome 1"/>
</dbReference>
<dbReference type="EnsemblPlants" id="KQK13782">
    <property type="protein sequence ID" value="KQK13782"/>
    <property type="gene ID" value="BRADI_1g12475v3"/>
</dbReference>
<gene>
    <name evidence="2" type="ORF">BRADI_1g12475v3</name>
</gene>
<reference evidence="3" key="3">
    <citation type="submission" date="2018-08" db="UniProtKB">
        <authorList>
            <consortium name="EnsemblPlants"/>
        </authorList>
    </citation>
    <scope>IDENTIFICATION</scope>
    <source>
        <strain evidence="3">cv. Bd21</strain>
    </source>
</reference>
<dbReference type="InParanoid" id="A0A0Q3NAL0"/>
<keyword evidence="4" id="KW-1185">Reference proteome</keyword>
<evidence type="ECO:0000313" key="4">
    <source>
        <dbReference type="Proteomes" id="UP000008810"/>
    </source>
</evidence>
<protein>
    <submittedName>
        <fullName evidence="2 3">Uncharacterized protein</fullName>
    </submittedName>
</protein>
<reference evidence="2 3" key="1">
    <citation type="journal article" date="2010" name="Nature">
        <title>Genome sequencing and analysis of the model grass Brachypodium distachyon.</title>
        <authorList>
            <consortium name="International Brachypodium Initiative"/>
        </authorList>
    </citation>
    <scope>NUCLEOTIDE SEQUENCE [LARGE SCALE GENOMIC DNA]</scope>
    <source>
        <strain evidence="2 3">Bd21</strain>
    </source>
</reference>
<dbReference type="Gramene" id="KQK13782">
    <property type="protein sequence ID" value="KQK13782"/>
    <property type="gene ID" value="BRADI_1g12475v3"/>
</dbReference>
<feature type="region of interest" description="Disordered" evidence="1">
    <location>
        <begin position="1"/>
        <end position="41"/>
    </location>
</feature>
<evidence type="ECO:0000256" key="1">
    <source>
        <dbReference type="SAM" id="MobiDB-lite"/>
    </source>
</evidence>
<sequence length="150" mass="16074">MRRPGRGSSRQADESRPPENLGGGGGRPQTARGSIWMRRRRWPDRVEAGGGCGRVNAACGGADEVVVGEGRARGGGERGGGGGRRRTAGSRRSRGGLVGVGKEKGNWVNFLDLASWSFCVRCCSELNLQEARSWRVTEHALIDIVCVKIN</sequence>
<dbReference type="AlphaFoldDB" id="A0A0Q3NAL0"/>
<evidence type="ECO:0000313" key="2">
    <source>
        <dbReference type="EMBL" id="KQK13782.1"/>
    </source>
</evidence>
<evidence type="ECO:0000313" key="3">
    <source>
        <dbReference type="EnsemblPlants" id="KQK13782"/>
    </source>
</evidence>